<evidence type="ECO:0000256" key="16">
    <source>
        <dbReference type="ARBA" id="ARBA00058004"/>
    </source>
</evidence>
<feature type="domain" description="HAMP" evidence="26">
    <location>
        <begin position="196"/>
        <end position="249"/>
    </location>
</feature>
<evidence type="ECO:0000259" key="27">
    <source>
        <dbReference type="PROSITE" id="PS50894"/>
    </source>
</evidence>
<dbReference type="InterPro" id="IPR008207">
    <property type="entry name" value="Sig_transdc_His_kin_Hpt_dom"/>
</dbReference>
<evidence type="ECO:0000256" key="11">
    <source>
        <dbReference type="ARBA" id="ARBA00022840"/>
    </source>
</evidence>
<evidence type="ECO:0000259" key="25">
    <source>
        <dbReference type="PROSITE" id="PS50110"/>
    </source>
</evidence>
<dbReference type="InterPro" id="IPR004358">
    <property type="entry name" value="Sig_transdc_His_kin-like_C"/>
</dbReference>
<dbReference type="Gene3D" id="1.10.287.130">
    <property type="match status" value="1"/>
</dbReference>
<dbReference type="Pfam" id="PF00672">
    <property type="entry name" value="HAMP"/>
    <property type="match status" value="1"/>
</dbReference>
<gene>
    <name evidence="28" type="ORF">SAMN02982985_02841</name>
</gene>
<dbReference type="FunFam" id="3.30.565.10:FF:000010">
    <property type="entry name" value="Sensor histidine kinase RcsC"/>
    <property type="match status" value="1"/>
</dbReference>
<feature type="domain" description="HPt" evidence="27">
    <location>
        <begin position="880"/>
        <end position="973"/>
    </location>
</feature>
<evidence type="ECO:0000256" key="19">
    <source>
        <dbReference type="ARBA" id="ARBA00070152"/>
    </source>
</evidence>
<evidence type="ECO:0000256" key="1">
    <source>
        <dbReference type="ARBA" id="ARBA00000085"/>
    </source>
</evidence>
<dbReference type="CDD" id="cd06225">
    <property type="entry name" value="HAMP"/>
    <property type="match status" value="1"/>
</dbReference>
<keyword evidence="9" id="KW-0547">Nucleotide-binding</keyword>
<keyword evidence="12 23" id="KW-1133">Transmembrane helix</keyword>
<dbReference type="SUPFAM" id="SSF55874">
    <property type="entry name" value="ATPase domain of HSP90 chaperone/DNA topoisomerase II/histidine kinase"/>
    <property type="match status" value="1"/>
</dbReference>
<dbReference type="RefSeq" id="WP_093388354.1">
    <property type="nucleotide sequence ID" value="NZ_FOTW01000013.1"/>
</dbReference>
<evidence type="ECO:0000256" key="20">
    <source>
        <dbReference type="PROSITE-ProRule" id="PRU00110"/>
    </source>
</evidence>
<evidence type="ECO:0000256" key="15">
    <source>
        <dbReference type="ARBA" id="ARBA00023136"/>
    </source>
</evidence>
<dbReference type="CDD" id="cd00088">
    <property type="entry name" value="HPT"/>
    <property type="match status" value="1"/>
</dbReference>
<evidence type="ECO:0000256" key="14">
    <source>
        <dbReference type="ARBA" id="ARBA00023026"/>
    </source>
</evidence>
<feature type="region of interest" description="Disordered" evidence="22">
    <location>
        <begin position="829"/>
        <end position="859"/>
    </location>
</feature>
<keyword evidence="6" id="KW-0808">Transferase</keyword>
<feature type="modified residue" description="4-aspartylphosphate" evidence="21">
    <location>
        <position position="582"/>
    </location>
</feature>
<evidence type="ECO:0000256" key="7">
    <source>
        <dbReference type="ARBA" id="ARBA00022692"/>
    </source>
</evidence>
<keyword evidence="8" id="KW-0732">Signal</keyword>
<dbReference type="InterPro" id="IPR033417">
    <property type="entry name" value="CHASE8"/>
</dbReference>
<keyword evidence="29" id="KW-1185">Reference proteome</keyword>
<name>A0A1I4NC25_9BURK</name>
<protein>
    <recommendedName>
        <fullName evidence="18">Sensory/regulatory protein RpfC</fullName>
        <ecNumber evidence="3">2.7.13.3</ecNumber>
    </recommendedName>
    <alternativeName>
        <fullName evidence="19">Virulence sensor protein BvgS</fullName>
    </alternativeName>
</protein>
<accession>A0A1I4NC25</accession>
<comment type="subunit">
    <text evidence="17">At low DSF concentrations, interacts with RpfF.</text>
</comment>
<dbReference type="Pfam" id="PF17152">
    <property type="entry name" value="CHASE8"/>
    <property type="match status" value="1"/>
</dbReference>
<dbReference type="PROSITE" id="PS50109">
    <property type="entry name" value="HIS_KIN"/>
    <property type="match status" value="1"/>
</dbReference>
<feature type="compositionally biased region" description="Low complexity" evidence="22">
    <location>
        <begin position="829"/>
        <end position="846"/>
    </location>
</feature>
<evidence type="ECO:0000313" key="29">
    <source>
        <dbReference type="Proteomes" id="UP000199470"/>
    </source>
</evidence>
<feature type="domain" description="Response regulatory" evidence="25">
    <location>
        <begin position="529"/>
        <end position="649"/>
    </location>
</feature>
<feature type="modified residue" description="Phosphohistidine" evidence="20">
    <location>
        <position position="919"/>
    </location>
</feature>
<evidence type="ECO:0000256" key="3">
    <source>
        <dbReference type="ARBA" id="ARBA00012438"/>
    </source>
</evidence>
<dbReference type="InterPro" id="IPR001789">
    <property type="entry name" value="Sig_transdc_resp-reg_receiver"/>
</dbReference>
<dbReference type="PANTHER" id="PTHR45339:SF1">
    <property type="entry name" value="HYBRID SIGNAL TRANSDUCTION HISTIDINE KINASE J"/>
    <property type="match status" value="1"/>
</dbReference>
<dbReference type="InterPro" id="IPR005467">
    <property type="entry name" value="His_kinase_dom"/>
</dbReference>
<dbReference type="PANTHER" id="PTHR45339">
    <property type="entry name" value="HYBRID SIGNAL TRANSDUCTION HISTIDINE KINASE J"/>
    <property type="match status" value="1"/>
</dbReference>
<dbReference type="OrthoDB" id="5290456at2"/>
<evidence type="ECO:0000256" key="10">
    <source>
        <dbReference type="ARBA" id="ARBA00022777"/>
    </source>
</evidence>
<dbReference type="CDD" id="cd17546">
    <property type="entry name" value="REC_hyHK_CKI1_RcsC-like"/>
    <property type="match status" value="1"/>
</dbReference>
<dbReference type="InterPro" id="IPR003661">
    <property type="entry name" value="HisK_dim/P_dom"/>
</dbReference>
<evidence type="ECO:0000256" key="5">
    <source>
        <dbReference type="ARBA" id="ARBA00022553"/>
    </source>
</evidence>
<dbReference type="EMBL" id="FOTW01000013">
    <property type="protein sequence ID" value="SFM12945.1"/>
    <property type="molecule type" value="Genomic_DNA"/>
</dbReference>
<keyword evidence="4" id="KW-1003">Cell membrane</keyword>
<dbReference type="SUPFAM" id="SSF158472">
    <property type="entry name" value="HAMP domain-like"/>
    <property type="match status" value="1"/>
</dbReference>
<dbReference type="InterPro" id="IPR036890">
    <property type="entry name" value="HATPase_C_sf"/>
</dbReference>
<dbReference type="Gene3D" id="3.30.565.10">
    <property type="entry name" value="Histidine kinase-like ATPase, C-terminal domain"/>
    <property type="match status" value="1"/>
</dbReference>
<comment type="function">
    <text evidence="16">Member of the two-component regulatory system BvgS/BvgA. Phosphorylates BvgA via a four-step phosphorelay in response to environmental signals.</text>
</comment>
<evidence type="ECO:0000256" key="9">
    <source>
        <dbReference type="ARBA" id="ARBA00022741"/>
    </source>
</evidence>
<evidence type="ECO:0000259" key="24">
    <source>
        <dbReference type="PROSITE" id="PS50109"/>
    </source>
</evidence>
<evidence type="ECO:0000256" key="22">
    <source>
        <dbReference type="SAM" id="MobiDB-lite"/>
    </source>
</evidence>
<keyword evidence="11" id="KW-0067">ATP-binding</keyword>
<feature type="modified residue" description="4-aspartylphosphate" evidence="21">
    <location>
        <position position="722"/>
    </location>
</feature>
<keyword evidence="14" id="KW-0843">Virulence</keyword>
<dbReference type="FunFam" id="1.10.287.130:FF:000002">
    <property type="entry name" value="Two-component osmosensing histidine kinase"/>
    <property type="match status" value="1"/>
</dbReference>
<dbReference type="Pfam" id="PF01627">
    <property type="entry name" value="Hpt"/>
    <property type="match status" value="1"/>
</dbReference>
<dbReference type="InterPro" id="IPR003594">
    <property type="entry name" value="HATPase_dom"/>
</dbReference>
<dbReference type="SMART" id="SM00448">
    <property type="entry name" value="REC"/>
    <property type="match status" value="2"/>
</dbReference>
<feature type="domain" description="Histidine kinase" evidence="24">
    <location>
        <begin position="289"/>
        <end position="510"/>
    </location>
</feature>
<evidence type="ECO:0000259" key="26">
    <source>
        <dbReference type="PROSITE" id="PS50885"/>
    </source>
</evidence>
<dbReference type="PROSITE" id="PS50894">
    <property type="entry name" value="HPT"/>
    <property type="match status" value="1"/>
</dbReference>
<evidence type="ECO:0000256" key="8">
    <source>
        <dbReference type="ARBA" id="ARBA00022729"/>
    </source>
</evidence>
<sequence>MFDFARSGLSKKLTIISVLSTGSALLLVFLAFAATTVLSHTSDERKQLSSLAGVIGINSVTALLFADRKQAEQTLAALSVKDDIVQAALFDRDGSLFARYSAPGREADAAAVGDLSALRLADLGGAELAERSGALWTPGMRLYRAIRNNGELIGAVMIEGEQTQMWLAVLRNLAAAGAATAVSFVIALLMAARFKGSIAEPISKLIGAAQQVSSSQSYTLRVAHQRSDELGSLIDSFNDMLAQIEGRDLKLAQYRDQLERQVGVRTEQLEKAKNAAEAASQAKSAFLATMSHEIRTPMNGVLGMTELLLATPLSEQQRRYTGMVKRSGEHLLVIINDILDFSKIEAGKLTVEYIHFNFRELLDDVDSVFLPQAQAKGIELEFAIANDIPVAICGDPNRLRQIIVNLLGNAIKFTDRGRIVVKVGVVDEDAQAVGLRFEVHDTGIGVSAEARARIFDSFSQADGSTTRKHGGTGLGLAISKQLVELMGGKIGVDNALPQGSVFWFVVNFDKRRVDADDPLFNCKTTQGLRALIVDEHADSRVLLERQLARWQISANSAGGNDAVAQLQAAAAAGRPYDVALLDMDLARTSGLALAASIKADAAIAAVRLLLLSSERDAADTVQRREAGVAFQLIKPPRECDLYDCIVTPLRASEGARNAPPHLARPVRARKRRKVLLAEDNPVNVEVASAMLEGLGLEVSRACNGEEALHSVCADDFDLVLMDCQMPVMDGFAATAEIRRYEQQSGRARVLPIIAITANALQGDRESCLAAGMDDYLSKPFTQQALGQTIARWIALPRAATLQLDEEPPAPAPTAAAVVAAAQTTAAASATAAARHAAPPSAGGAAAAPPPAPPPPVQPAARDIINQQALKNIRALSAAHGDALLERVLHAFVDDTPSHFQALRLAVDGGQPGPLRKAAHSLKSSSANVGAEHLAQLCKELEQLGRDDRTDGGAALLEQMEREFQAVRQALSAILEKET</sequence>
<dbReference type="GO" id="GO:0005524">
    <property type="term" value="F:ATP binding"/>
    <property type="evidence" value="ECO:0007669"/>
    <property type="project" value="UniProtKB-KW"/>
</dbReference>
<evidence type="ECO:0000256" key="4">
    <source>
        <dbReference type="ARBA" id="ARBA00022475"/>
    </source>
</evidence>
<dbReference type="InterPro" id="IPR011006">
    <property type="entry name" value="CheY-like_superfamily"/>
</dbReference>
<evidence type="ECO:0000256" key="18">
    <source>
        <dbReference type="ARBA" id="ARBA00068150"/>
    </source>
</evidence>
<dbReference type="InterPro" id="IPR036097">
    <property type="entry name" value="HisK_dim/P_sf"/>
</dbReference>
<comment type="catalytic activity">
    <reaction evidence="1">
        <text>ATP + protein L-histidine = ADP + protein N-phospho-L-histidine.</text>
        <dbReference type="EC" id="2.7.13.3"/>
    </reaction>
</comment>
<dbReference type="SUPFAM" id="SSF47226">
    <property type="entry name" value="Histidine-containing phosphotransfer domain, HPT domain"/>
    <property type="match status" value="1"/>
</dbReference>
<dbReference type="EC" id="2.7.13.3" evidence="3"/>
<dbReference type="Proteomes" id="UP000199470">
    <property type="component" value="Unassembled WGS sequence"/>
</dbReference>
<dbReference type="CDD" id="cd00156">
    <property type="entry name" value="REC"/>
    <property type="match status" value="1"/>
</dbReference>
<dbReference type="Gene3D" id="6.10.340.10">
    <property type="match status" value="1"/>
</dbReference>
<dbReference type="SUPFAM" id="SSF52172">
    <property type="entry name" value="CheY-like"/>
    <property type="match status" value="2"/>
</dbReference>
<dbReference type="PROSITE" id="PS50110">
    <property type="entry name" value="RESPONSE_REGULATORY"/>
    <property type="match status" value="2"/>
</dbReference>
<dbReference type="Gene3D" id="1.20.120.160">
    <property type="entry name" value="HPT domain"/>
    <property type="match status" value="1"/>
</dbReference>
<dbReference type="SMART" id="SM00387">
    <property type="entry name" value="HATPase_c"/>
    <property type="match status" value="1"/>
</dbReference>
<evidence type="ECO:0000256" key="21">
    <source>
        <dbReference type="PROSITE-ProRule" id="PRU00169"/>
    </source>
</evidence>
<dbReference type="STRING" id="758825.SAMN02982985_02841"/>
<dbReference type="Pfam" id="PF00072">
    <property type="entry name" value="Response_reg"/>
    <property type="match status" value="2"/>
</dbReference>
<keyword evidence="7 23" id="KW-0812">Transmembrane</keyword>
<feature type="compositionally biased region" description="Pro residues" evidence="22">
    <location>
        <begin position="847"/>
        <end position="857"/>
    </location>
</feature>
<dbReference type="CDD" id="cd16922">
    <property type="entry name" value="HATPase_EvgS-ArcB-TorS-like"/>
    <property type="match status" value="1"/>
</dbReference>
<organism evidence="28 29">
    <name type="scientific">Rugamonas rubra</name>
    <dbReference type="NCBI Taxonomy" id="758825"/>
    <lineage>
        <taxon>Bacteria</taxon>
        <taxon>Pseudomonadati</taxon>
        <taxon>Pseudomonadota</taxon>
        <taxon>Betaproteobacteria</taxon>
        <taxon>Burkholderiales</taxon>
        <taxon>Oxalobacteraceae</taxon>
        <taxon>Telluria group</taxon>
        <taxon>Rugamonas</taxon>
    </lineage>
</organism>
<evidence type="ECO:0000256" key="17">
    <source>
        <dbReference type="ARBA" id="ARBA00064003"/>
    </source>
</evidence>
<dbReference type="SMART" id="SM00388">
    <property type="entry name" value="HisKA"/>
    <property type="match status" value="1"/>
</dbReference>
<evidence type="ECO:0000256" key="6">
    <source>
        <dbReference type="ARBA" id="ARBA00022679"/>
    </source>
</evidence>
<dbReference type="SMART" id="SM00304">
    <property type="entry name" value="HAMP"/>
    <property type="match status" value="1"/>
</dbReference>
<evidence type="ECO:0000256" key="12">
    <source>
        <dbReference type="ARBA" id="ARBA00022989"/>
    </source>
</evidence>
<feature type="transmembrane region" description="Helical" evidence="23">
    <location>
        <begin position="49"/>
        <end position="66"/>
    </location>
</feature>
<dbReference type="InterPro" id="IPR036641">
    <property type="entry name" value="HPT_dom_sf"/>
</dbReference>
<dbReference type="AlphaFoldDB" id="A0A1I4NC25"/>
<reference evidence="28 29" key="1">
    <citation type="submission" date="2016-10" db="EMBL/GenBank/DDBJ databases">
        <authorList>
            <person name="de Groot N.N."/>
        </authorList>
    </citation>
    <scope>NUCLEOTIDE SEQUENCE [LARGE SCALE GENOMIC DNA]</scope>
    <source>
        <strain evidence="28 29">ATCC 43154</strain>
    </source>
</reference>
<keyword evidence="15 23" id="KW-0472">Membrane</keyword>
<dbReference type="GO" id="GO:0000155">
    <property type="term" value="F:phosphorelay sensor kinase activity"/>
    <property type="evidence" value="ECO:0007669"/>
    <property type="project" value="InterPro"/>
</dbReference>
<feature type="domain" description="Response regulatory" evidence="25">
    <location>
        <begin position="673"/>
        <end position="793"/>
    </location>
</feature>
<evidence type="ECO:0000256" key="2">
    <source>
        <dbReference type="ARBA" id="ARBA00004651"/>
    </source>
</evidence>
<feature type="transmembrane region" description="Helical" evidence="23">
    <location>
        <begin position="173"/>
        <end position="194"/>
    </location>
</feature>
<dbReference type="InterPro" id="IPR003660">
    <property type="entry name" value="HAMP_dom"/>
</dbReference>
<keyword evidence="5 21" id="KW-0597">Phosphoprotein</keyword>
<evidence type="ECO:0000256" key="23">
    <source>
        <dbReference type="SAM" id="Phobius"/>
    </source>
</evidence>
<comment type="subcellular location">
    <subcellularLocation>
        <location evidence="2">Cell membrane</location>
        <topology evidence="2">Multi-pass membrane protein</topology>
    </subcellularLocation>
</comment>
<dbReference type="PRINTS" id="PR00344">
    <property type="entry name" value="BCTRLSENSOR"/>
</dbReference>
<dbReference type="Pfam" id="PF00512">
    <property type="entry name" value="HisKA"/>
    <property type="match status" value="1"/>
</dbReference>
<dbReference type="GO" id="GO:0005886">
    <property type="term" value="C:plasma membrane"/>
    <property type="evidence" value="ECO:0007669"/>
    <property type="project" value="UniProtKB-SubCell"/>
</dbReference>
<dbReference type="PROSITE" id="PS50885">
    <property type="entry name" value="HAMP"/>
    <property type="match status" value="1"/>
</dbReference>
<dbReference type="CDD" id="cd00082">
    <property type="entry name" value="HisKA"/>
    <property type="match status" value="1"/>
</dbReference>
<evidence type="ECO:0000313" key="28">
    <source>
        <dbReference type="EMBL" id="SFM12945.1"/>
    </source>
</evidence>
<dbReference type="SUPFAM" id="SSF47384">
    <property type="entry name" value="Homodimeric domain of signal transducing histidine kinase"/>
    <property type="match status" value="1"/>
</dbReference>
<proteinExistence type="predicted"/>
<dbReference type="Gene3D" id="3.40.50.2300">
    <property type="match status" value="2"/>
</dbReference>
<keyword evidence="10 28" id="KW-0418">Kinase</keyword>
<keyword evidence="13" id="KW-0902">Two-component regulatory system</keyword>
<dbReference type="Pfam" id="PF02518">
    <property type="entry name" value="HATPase_c"/>
    <property type="match status" value="1"/>
</dbReference>
<evidence type="ECO:0000256" key="13">
    <source>
        <dbReference type="ARBA" id="ARBA00023012"/>
    </source>
</evidence>
<dbReference type="SMART" id="SM00073">
    <property type="entry name" value="HPT"/>
    <property type="match status" value="1"/>
</dbReference>